<dbReference type="SUPFAM" id="SSF48592">
    <property type="entry name" value="GroEL equatorial domain-like"/>
    <property type="match status" value="1"/>
</dbReference>
<dbReference type="InterPro" id="IPR002423">
    <property type="entry name" value="Cpn60/GroEL/TCP-1"/>
</dbReference>
<name>A0ABD5V7T1_9EURY</name>
<evidence type="ECO:0000313" key="6">
    <source>
        <dbReference type="EMBL" id="MFC6951584.1"/>
    </source>
</evidence>
<keyword evidence="3 5" id="KW-0067">ATP-binding</keyword>
<dbReference type="EMBL" id="JBHSXN010000001">
    <property type="protein sequence ID" value="MFC6951584.1"/>
    <property type="molecule type" value="Genomic_DNA"/>
</dbReference>
<dbReference type="PROSITE" id="PS00995">
    <property type="entry name" value="TCP1_3"/>
    <property type="match status" value="1"/>
</dbReference>
<dbReference type="SUPFAM" id="SSF54849">
    <property type="entry name" value="GroEL-intermediate domain like"/>
    <property type="match status" value="1"/>
</dbReference>
<dbReference type="Gene3D" id="1.10.560.10">
    <property type="entry name" value="GroEL-like equatorial domain"/>
    <property type="match status" value="1"/>
</dbReference>
<comment type="similarity">
    <text evidence="1 5">Belongs to the TCP-1 chaperonin family.</text>
</comment>
<proteinExistence type="inferred from homology"/>
<evidence type="ECO:0000256" key="5">
    <source>
        <dbReference type="RuleBase" id="RU004187"/>
    </source>
</evidence>
<dbReference type="PROSITE" id="PS00750">
    <property type="entry name" value="TCP1_1"/>
    <property type="match status" value="1"/>
</dbReference>
<dbReference type="PRINTS" id="PR00304">
    <property type="entry name" value="TCOMPLEXTCP1"/>
</dbReference>
<dbReference type="RefSeq" id="WP_336348611.1">
    <property type="nucleotide sequence ID" value="NZ_JAZAQL010000001.1"/>
</dbReference>
<dbReference type="AlphaFoldDB" id="A0ABD5V7T1"/>
<dbReference type="Pfam" id="PF00118">
    <property type="entry name" value="Cpn60_TCP1"/>
    <property type="match status" value="1"/>
</dbReference>
<dbReference type="InterPro" id="IPR027413">
    <property type="entry name" value="GROEL-like_equatorial_sf"/>
</dbReference>
<sequence length="530" mass="55013">MSQASYARRSTGGQPLFILAEDSTRTRGSDAQGSNIAAGRAIAEAVRTTLGPRGMDKLLVDSSGNVVITNDGATILSEMDIEHPAAEMLVDLAQAQEEEVGDGTTTAAVLGGQLLAKAESLLDDDIHPTAIVEGYRAAADIALETIESLELDDDVDDDLLRAVATSSMTGKGTGGITVDALAALVVDAIGHVTTDENAVERDDVHVFTKVGGSASDTELVPGIVLDEERVHDEMPREVTDASVAILDVDLDAKEASGDVEYRIDSPEALQKVMDAEDSERRAVAKTIVDAGIDVVVCTDDVDDQVAALLADEGVLVFEKLSSDDARAVARATGSKRLGSIDDLDADDFGHVDRISVRTFGDDELAFVEGGAAADAVTLFVRGGTEHVVDELERALDDALDVVAVAAETGAVVPGAGATEVAIADAIRDASARITGRQQLAAEAFADAVEVLPRTLAENAGMDPIDVLVDLRAFHEHGDVLGVVVDGESATVADPLEYGVVDPAAVKAEAVSAATEAATMIVRIDDIIAAN</sequence>
<keyword evidence="2 5" id="KW-0547">Nucleotide-binding</keyword>
<evidence type="ECO:0000256" key="3">
    <source>
        <dbReference type="ARBA" id="ARBA00022840"/>
    </source>
</evidence>
<dbReference type="NCBIfam" id="NF041082">
    <property type="entry name" value="thermosome_alpha"/>
    <property type="match status" value="1"/>
</dbReference>
<dbReference type="Gene3D" id="3.30.260.10">
    <property type="entry name" value="TCP-1-like chaperonin intermediate domain"/>
    <property type="match status" value="1"/>
</dbReference>
<dbReference type="InterPro" id="IPR053374">
    <property type="entry name" value="TCP-1_chaperonin"/>
</dbReference>
<keyword evidence="7" id="KW-1185">Reference proteome</keyword>
<evidence type="ECO:0000256" key="1">
    <source>
        <dbReference type="ARBA" id="ARBA00008020"/>
    </source>
</evidence>
<dbReference type="PANTHER" id="PTHR11353">
    <property type="entry name" value="CHAPERONIN"/>
    <property type="match status" value="1"/>
</dbReference>
<evidence type="ECO:0000256" key="2">
    <source>
        <dbReference type="ARBA" id="ARBA00022741"/>
    </source>
</evidence>
<evidence type="ECO:0000256" key="4">
    <source>
        <dbReference type="ARBA" id="ARBA00023186"/>
    </source>
</evidence>
<protein>
    <submittedName>
        <fullName evidence="6">Thermosome subunit alpha</fullName>
    </submittedName>
</protein>
<dbReference type="NCBIfam" id="NF041083">
    <property type="entry name" value="thermosome_beta"/>
    <property type="match status" value="1"/>
</dbReference>
<dbReference type="InterPro" id="IPR054827">
    <property type="entry name" value="thermosome_alpha"/>
</dbReference>
<gene>
    <name evidence="6" type="primary">thsA</name>
    <name evidence="6" type="ORF">ACFQGB_01790</name>
</gene>
<dbReference type="PROSITE" id="PS00751">
    <property type="entry name" value="TCP1_2"/>
    <property type="match status" value="1"/>
</dbReference>
<organism evidence="6 7">
    <name type="scientific">Halorubellus litoreus</name>
    <dbReference type="NCBI Taxonomy" id="755308"/>
    <lineage>
        <taxon>Archaea</taxon>
        <taxon>Methanobacteriati</taxon>
        <taxon>Methanobacteriota</taxon>
        <taxon>Stenosarchaea group</taxon>
        <taxon>Halobacteria</taxon>
        <taxon>Halobacteriales</taxon>
        <taxon>Halorubellaceae</taxon>
        <taxon>Halorubellus</taxon>
    </lineage>
</organism>
<keyword evidence="4 5" id="KW-0143">Chaperone</keyword>
<dbReference type="InterPro" id="IPR002194">
    <property type="entry name" value="Chaperonin_TCP-1_CS"/>
</dbReference>
<accession>A0ABD5V7T1</accession>
<comment type="caution">
    <text evidence="6">The sequence shown here is derived from an EMBL/GenBank/DDBJ whole genome shotgun (WGS) entry which is preliminary data.</text>
</comment>
<dbReference type="InterPro" id="IPR027409">
    <property type="entry name" value="GroEL-like_apical_dom_sf"/>
</dbReference>
<dbReference type="GO" id="GO:0005524">
    <property type="term" value="F:ATP binding"/>
    <property type="evidence" value="ECO:0007669"/>
    <property type="project" value="UniProtKB-KW"/>
</dbReference>
<dbReference type="Proteomes" id="UP001596395">
    <property type="component" value="Unassembled WGS sequence"/>
</dbReference>
<dbReference type="SUPFAM" id="SSF52029">
    <property type="entry name" value="GroEL apical domain-like"/>
    <property type="match status" value="1"/>
</dbReference>
<evidence type="ECO:0000313" key="7">
    <source>
        <dbReference type="Proteomes" id="UP001596395"/>
    </source>
</evidence>
<reference evidence="6 7" key="1">
    <citation type="journal article" date="2019" name="Int. J. Syst. Evol. Microbiol.">
        <title>The Global Catalogue of Microorganisms (GCM) 10K type strain sequencing project: providing services to taxonomists for standard genome sequencing and annotation.</title>
        <authorList>
            <consortium name="The Broad Institute Genomics Platform"/>
            <consortium name="The Broad Institute Genome Sequencing Center for Infectious Disease"/>
            <person name="Wu L."/>
            <person name="Ma J."/>
        </authorList>
    </citation>
    <scope>NUCLEOTIDE SEQUENCE [LARGE SCALE GENOMIC DNA]</scope>
    <source>
        <strain evidence="6 7">GX26</strain>
    </source>
</reference>
<dbReference type="Gene3D" id="3.50.7.10">
    <property type="entry name" value="GroEL"/>
    <property type="match status" value="1"/>
</dbReference>
<dbReference type="InterPro" id="IPR017998">
    <property type="entry name" value="Chaperone_TCP-1"/>
</dbReference>
<dbReference type="InterPro" id="IPR027410">
    <property type="entry name" value="TCP-1-like_intermed_sf"/>
</dbReference>